<feature type="coiled-coil region" evidence="1">
    <location>
        <begin position="248"/>
        <end position="289"/>
    </location>
</feature>
<keyword evidence="1" id="KW-0175">Coiled coil</keyword>
<accession>A0ABQ5BMJ5</accession>
<reference evidence="2" key="1">
    <citation type="journal article" date="2022" name="Int. J. Mol. Sci.">
        <title>Draft Genome of Tanacetum Coccineum: Genomic Comparison of Closely Related Tanacetum-Family Plants.</title>
        <authorList>
            <person name="Yamashiro T."/>
            <person name="Shiraishi A."/>
            <person name="Nakayama K."/>
            <person name="Satake H."/>
        </authorList>
    </citation>
    <scope>NUCLEOTIDE SEQUENCE</scope>
</reference>
<evidence type="ECO:0000313" key="2">
    <source>
        <dbReference type="EMBL" id="GJT16040.1"/>
    </source>
</evidence>
<keyword evidence="3" id="KW-1185">Reference proteome</keyword>
<dbReference type="Proteomes" id="UP001151760">
    <property type="component" value="Unassembled WGS sequence"/>
</dbReference>
<gene>
    <name evidence="2" type="ORF">Tco_0874746</name>
</gene>
<sequence>MSTLKFADTHNMVVFLSRPTKSKGFEQIIDFLNVNPIKYALTVNLTIYTSCIEQFWDSVNGEVQLQALMDRKKVIITESTIRRDLQLEDAEGVDFLPNAKTFEQLTLIGAKTTAWNNISSTMASAIICLAINQRFNFSKYIFESMVKNLDNVNKFLMYPRFVQVFLDKQVDGMSKHNAIYVIPSHTKKVFGNMKRVGKGFSGRETPLFSTMMVQAQEDMGEADEAFNEENVSQNSNDPLLNGEDSIQLNELMEICTNLQNRVFNLENTKTTQAQEIDRLKRRAKTLERRQKSRTYGLKRLYKVGLSARVESSNEEQSLDKEDKSKQGRKIDDINVFVAQQEVNVVEKEVDAAQVQVSAAIITEVDITLAQALAELKSAKPKAITIITTTTDVTTTTPASTRPKAKGIILQEPSETTPTPIVSSQQPSQVKVQDKGKGIMVEEPLKMKKKDQISFDQQEAQKYKLNLMKRRDLEGRKMKPTLLMCGCRRTSTREVLQLPRHCT</sequence>
<evidence type="ECO:0008006" key="4">
    <source>
        <dbReference type="Google" id="ProtNLM"/>
    </source>
</evidence>
<comment type="caution">
    <text evidence="2">The sequence shown here is derived from an EMBL/GenBank/DDBJ whole genome shotgun (WGS) entry which is preliminary data.</text>
</comment>
<evidence type="ECO:0000256" key="1">
    <source>
        <dbReference type="SAM" id="Coils"/>
    </source>
</evidence>
<protein>
    <recommendedName>
        <fullName evidence="4">Xylulose kinase-1</fullName>
    </recommendedName>
</protein>
<name>A0ABQ5BMJ5_9ASTR</name>
<dbReference type="EMBL" id="BQNB010013442">
    <property type="protein sequence ID" value="GJT16040.1"/>
    <property type="molecule type" value="Genomic_DNA"/>
</dbReference>
<evidence type="ECO:0000313" key="3">
    <source>
        <dbReference type="Proteomes" id="UP001151760"/>
    </source>
</evidence>
<organism evidence="2 3">
    <name type="scientific">Tanacetum coccineum</name>
    <dbReference type="NCBI Taxonomy" id="301880"/>
    <lineage>
        <taxon>Eukaryota</taxon>
        <taxon>Viridiplantae</taxon>
        <taxon>Streptophyta</taxon>
        <taxon>Embryophyta</taxon>
        <taxon>Tracheophyta</taxon>
        <taxon>Spermatophyta</taxon>
        <taxon>Magnoliopsida</taxon>
        <taxon>eudicotyledons</taxon>
        <taxon>Gunneridae</taxon>
        <taxon>Pentapetalae</taxon>
        <taxon>asterids</taxon>
        <taxon>campanulids</taxon>
        <taxon>Asterales</taxon>
        <taxon>Asteraceae</taxon>
        <taxon>Asteroideae</taxon>
        <taxon>Anthemideae</taxon>
        <taxon>Anthemidinae</taxon>
        <taxon>Tanacetum</taxon>
    </lineage>
</organism>
<proteinExistence type="predicted"/>
<reference evidence="2" key="2">
    <citation type="submission" date="2022-01" db="EMBL/GenBank/DDBJ databases">
        <authorList>
            <person name="Yamashiro T."/>
            <person name="Shiraishi A."/>
            <person name="Satake H."/>
            <person name="Nakayama K."/>
        </authorList>
    </citation>
    <scope>NUCLEOTIDE SEQUENCE</scope>
</reference>